<evidence type="ECO:0000256" key="2">
    <source>
        <dbReference type="ARBA" id="ARBA00022723"/>
    </source>
</evidence>
<evidence type="ECO:0000256" key="5">
    <source>
        <dbReference type="ARBA" id="ARBA00023163"/>
    </source>
</evidence>
<protein>
    <recommendedName>
        <fullName evidence="8">Zn(2)-C6 fungal-type domain-containing protein</fullName>
    </recommendedName>
</protein>
<evidence type="ECO:0000313" key="10">
    <source>
        <dbReference type="Proteomes" id="UP000267821"/>
    </source>
</evidence>
<keyword evidence="6" id="KW-0539">Nucleus</keyword>
<dbReference type="OrthoDB" id="39175at2759"/>
<feature type="compositionally biased region" description="Polar residues" evidence="7">
    <location>
        <begin position="1"/>
        <end position="26"/>
    </location>
</feature>
<dbReference type="PROSITE" id="PS00463">
    <property type="entry name" value="ZN2_CY6_FUNGAL_1"/>
    <property type="match status" value="1"/>
</dbReference>
<dbReference type="GO" id="GO:0003677">
    <property type="term" value="F:DNA binding"/>
    <property type="evidence" value="ECO:0007669"/>
    <property type="project" value="InterPro"/>
</dbReference>
<dbReference type="InParanoid" id="A0A3N4LLT6"/>
<feature type="region of interest" description="Disordered" evidence="7">
    <location>
        <begin position="1"/>
        <end position="62"/>
    </location>
</feature>
<keyword evidence="4" id="KW-0843">Virulence</keyword>
<dbReference type="Proteomes" id="UP000267821">
    <property type="component" value="Unassembled WGS sequence"/>
</dbReference>
<gene>
    <name evidence="9" type="ORF">L211DRAFT_227496</name>
</gene>
<keyword evidence="5" id="KW-0804">Transcription</keyword>
<dbReference type="InterPro" id="IPR007219">
    <property type="entry name" value="XnlR_reg_dom"/>
</dbReference>
<feature type="compositionally biased region" description="Polar residues" evidence="7">
    <location>
        <begin position="80"/>
        <end position="97"/>
    </location>
</feature>
<keyword evidence="3" id="KW-0805">Transcription regulation</keyword>
<evidence type="ECO:0000259" key="8">
    <source>
        <dbReference type="PROSITE" id="PS50048"/>
    </source>
</evidence>
<evidence type="ECO:0000313" key="9">
    <source>
        <dbReference type="EMBL" id="RPB23877.1"/>
    </source>
</evidence>
<comment type="subcellular location">
    <subcellularLocation>
        <location evidence="1">Nucleus</location>
    </subcellularLocation>
</comment>
<dbReference type="PANTHER" id="PTHR47338:SF27">
    <property type="entry name" value="ZN(II)2CYS6 TRANSCRIPTION FACTOR (EUROFUNG)"/>
    <property type="match status" value="1"/>
</dbReference>
<dbReference type="GO" id="GO:0008270">
    <property type="term" value="F:zinc ion binding"/>
    <property type="evidence" value="ECO:0007669"/>
    <property type="project" value="InterPro"/>
</dbReference>
<dbReference type="PROSITE" id="PS50048">
    <property type="entry name" value="ZN2_CY6_FUNGAL_2"/>
    <property type="match status" value="1"/>
</dbReference>
<feature type="compositionally biased region" description="Low complexity" evidence="7">
    <location>
        <begin position="164"/>
        <end position="183"/>
    </location>
</feature>
<reference evidence="9 10" key="1">
    <citation type="journal article" date="2018" name="Nat. Ecol. Evol.">
        <title>Pezizomycetes genomes reveal the molecular basis of ectomycorrhizal truffle lifestyle.</title>
        <authorList>
            <person name="Murat C."/>
            <person name="Payen T."/>
            <person name="Noel B."/>
            <person name="Kuo A."/>
            <person name="Morin E."/>
            <person name="Chen J."/>
            <person name="Kohler A."/>
            <person name="Krizsan K."/>
            <person name="Balestrini R."/>
            <person name="Da Silva C."/>
            <person name="Montanini B."/>
            <person name="Hainaut M."/>
            <person name="Levati E."/>
            <person name="Barry K.W."/>
            <person name="Belfiori B."/>
            <person name="Cichocki N."/>
            <person name="Clum A."/>
            <person name="Dockter R.B."/>
            <person name="Fauchery L."/>
            <person name="Guy J."/>
            <person name="Iotti M."/>
            <person name="Le Tacon F."/>
            <person name="Lindquist E.A."/>
            <person name="Lipzen A."/>
            <person name="Malagnac F."/>
            <person name="Mello A."/>
            <person name="Molinier V."/>
            <person name="Miyauchi S."/>
            <person name="Poulain J."/>
            <person name="Riccioni C."/>
            <person name="Rubini A."/>
            <person name="Sitrit Y."/>
            <person name="Splivallo R."/>
            <person name="Traeger S."/>
            <person name="Wang M."/>
            <person name="Zifcakova L."/>
            <person name="Wipf D."/>
            <person name="Zambonelli A."/>
            <person name="Paolocci F."/>
            <person name="Nowrousian M."/>
            <person name="Ottonello S."/>
            <person name="Baldrian P."/>
            <person name="Spatafora J.W."/>
            <person name="Henrissat B."/>
            <person name="Nagy L.G."/>
            <person name="Aury J.M."/>
            <person name="Wincker P."/>
            <person name="Grigoriev I.V."/>
            <person name="Bonfante P."/>
            <person name="Martin F.M."/>
        </authorList>
    </citation>
    <scope>NUCLEOTIDE SEQUENCE [LARGE SCALE GENOMIC DNA]</scope>
    <source>
        <strain evidence="9 10">ATCC MYA-4762</strain>
    </source>
</reference>
<feature type="region of interest" description="Disordered" evidence="7">
    <location>
        <begin position="899"/>
        <end position="930"/>
    </location>
</feature>
<proteinExistence type="predicted"/>
<dbReference type="EMBL" id="ML121544">
    <property type="protein sequence ID" value="RPB23877.1"/>
    <property type="molecule type" value="Genomic_DNA"/>
</dbReference>
<dbReference type="GO" id="GO:0006351">
    <property type="term" value="P:DNA-templated transcription"/>
    <property type="evidence" value="ECO:0007669"/>
    <property type="project" value="InterPro"/>
</dbReference>
<sequence>MILRSTGRTSTQPSPSSQNLAFSTAQEVRCLNPTRSLRRKPEATTRPRRLSAQKSLAGAAPPTVVTIPMGVLGAGRRSLDSPNQHQSSSESGSNYTASDYGFPPMSEHLSSREKQHNKQMEEFDTIVVRGRNSVGIIGGRPLQSISQNSSIIPPLSVGRKRSSRNSAIGGNSGRSSRNSDGRSVASANSSLRVKTNDDLKCFTGSATGHLESPTISSLRDAAGISQLLQPIPQYSQPAVMNVPSSSMMEYNMSTQENSAKEFPSGLQEGIMKVESESNSTPQWSETKTKAGKERKRLPLACIACRRKKIRCSGEKPACRHCLRSRVPCVYKQSARKVAPRTDYMAMLDRRLKKMEERLIKCIPKDEVSAVVAATGRSVLKPTASVYSRKRTVDEAFAGKELDEWAKRPSAKSSKGNNAEKNCTIQDIQVDSVDNGFKALPPLELQIHLAEVYFEYLYGQAYFLLHKQSFMRRLREAQVPPVLVLSVCAVSARFSNDPAVRYTPRYQAGKQFAAEASRLVLDSFDNPNMTILTSLLLLGLHEFGAMQGGKSWAFGGMATRMAYALSLHKEAEDLFPGKAKDQFGEKNPPYLQNMNRELRRRVMWACFTMDRFTSSGTMRLGMIIESDLEIQLPMVDKDLNLGVNKVTERLDGTVARVDEKQDPRESMGVAAYMIRVIAVFGRVSKYLNLSGKEKDSSRGDPNSQFAKLNQQIFDFLRQLPDKLHYTEQNLQNHAELNLANQFLFIHVAYHHVQLCLHQYALPSSPQEEKPPREAQETQSAQIAVDSANRISMMLAKATDNGYRLVAPFMGYCAFTSANVHLIRAFSKDRSIYEPAKQHLSVNMKYLGQMKHYWGLFSHINETIRQQYRVYFDALTEGSLSPGNTQVLQYGDWFNKYPKGSSASTSDSESDDQGLKKPTAPSSAPRSPKTAEGALDFRLDLLTAEEYFARYGTASKAKPASSSIPTSAVQRFNPAGPLLPRQNPPHPSSNFPSHVSLPSVPTTSPIAQLISPVENLGGKLDPQFMCTMPPPPRQPQLMLKPLETFVAYGDQQHSRNSHTSMPHYQTAISPPPSISPTYTTFAAPPMLSRPGNTIPGDMAHHMTHQPQQSPTHFMYSYSPVTGPQMTGPSPPTPLSGGGMWGFDQQTADAAMLNPFHDQTAWFMPFNLDSSGYGGPSIDDEISMNGHIHHHLHQHQH</sequence>
<dbReference type="InterPro" id="IPR050815">
    <property type="entry name" value="TF_fung"/>
</dbReference>
<evidence type="ECO:0000256" key="7">
    <source>
        <dbReference type="SAM" id="MobiDB-lite"/>
    </source>
</evidence>
<dbReference type="SMART" id="SM00906">
    <property type="entry name" value="Fungal_trans"/>
    <property type="match status" value="1"/>
</dbReference>
<dbReference type="STRING" id="1051890.A0A3N4LLT6"/>
<evidence type="ECO:0000256" key="6">
    <source>
        <dbReference type="ARBA" id="ARBA00023242"/>
    </source>
</evidence>
<feature type="domain" description="Zn(2)-C6 fungal-type" evidence="8">
    <location>
        <begin position="300"/>
        <end position="330"/>
    </location>
</feature>
<evidence type="ECO:0000256" key="1">
    <source>
        <dbReference type="ARBA" id="ARBA00004123"/>
    </source>
</evidence>
<dbReference type="PANTHER" id="PTHR47338">
    <property type="entry name" value="ZN(II)2CYS6 TRANSCRIPTION FACTOR (EUROFUNG)-RELATED"/>
    <property type="match status" value="1"/>
</dbReference>
<feature type="compositionally biased region" description="Basic and acidic residues" evidence="7">
    <location>
        <begin position="109"/>
        <end position="118"/>
    </location>
</feature>
<feature type="compositionally biased region" description="Low complexity" evidence="7">
    <location>
        <begin position="145"/>
        <end position="156"/>
    </location>
</feature>
<keyword evidence="2" id="KW-0479">Metal-binding</keyword>
<dbReference type="PRINTS" id="PR00755">
    <property type="entry name" value="AFLATOXINBRP"/>
</dbReference>
<dbReference type="CDD" id="cd12148">
    <property type="entry name" value="fungal_TF_MHR"/>
    <property type="match status" value="1"/>
</dbReference>
<feature type="region of interest" description="Disordered" evidence="7">
    <location>
        <begin position="955"/>
        <end position="1001"/>
    </location>
</feature>
<dbReference type="InterPro" id="IPR036864">
    <property type="entry name" value="Zn2-C6_fun-type_DNA-bd_sf"/>
</dbReference>
<dbReference type="GO" id="GO:0005634">
    <property type="term" value="C:nucleus"/>
    <property type="evidence" value="ECO:0007669"/>
    <property type="project" value="UniProtKB-SubCell"/>
</dbReference>
<feature type="region of interest" description="Disordered" evidence="7">
    <location>
        <begin position="145"/>
        <end position="190"/>
    </location>
</feature>
<feature type="compositionally biased region" description="Low complexity" evidence="7">
    <location>
        <begin position="955"/>
        <end position="966"/>
    </location>
</feature>
<dbReference type="Pfam" id="PF00172">
    <property type="entry name" value="Zn_clus"/>
    <property type="match status" value="1"/>
</dbReference>
<evidence type="ECO:0000256" key="3">
    <source>
        <dbReference type="ARBA" id="ARBA00023015"/>
    </source>
</evidence>
<keyword evidence="10" id="KW-1185">Reference proteome</keyword>
<name>A0A3N4LLT6_9PEZI</name>
<dbReference type="SMART" id="SM00066">
    <property type="entry name" value="GAL4"/>
    <property type="match status" value="1"/>
</dbReference>
<feature type="region of interest" description="Disordered" evidence="7">
    <location>
        <begin position="75"/>
        <end position="118"/>
    </location>
</feature>
<dbReference type="Gene3D" id="4.10.240.10">
    <property type="entry name" value="Zn(2)-C6 fungal-type DNA-binding domain"/>
    <property type="match status" value="1"/>
</dbReference>
<dbReference type="CDD" id="cd00067">
    <property type="entry name" value="GAL4"/>
    <property type="match status" value="1"/>
</dbReference>
<dbReference type="GO" id="GO:0000981">
    <property type="term" value="F:DNA-binding transcription factor activity, RNA polymerase II-specific"/>
    <property type="evidence" value="ECO:0007669"/>
    <property type="project" value="InterPro"/>
</dbReference>
<dbReference type="Pfam" id="PF04082">
    <property type="entry name" value="Fungal_trans"/>
    <property type="match status" value="1"/>
</dbReference>
<accession>A0A3N4LLT6</accession>
<evidence type="ECO:0000256" key="4">
    <source>
        <dbReference type="ARBA" id="ARBA00023026"/>
    </source>
</evidence>
<dbReference type="AlphaFoldDB" id="A0A3N4LLT6"/>
<dbReference type="InterPro" id="IPR001138">
    <property type="entry name" value="Zn2Cys6_DnaBD"/>
</dbReference>
<organism evidence="9 10">
    <name type="scientific">Terfezia boudieri ATCC MYA-4762</name>
    <dbReference type="NCBI Taxonomy" id="1051890"/>
    <lineage>
        <taxon>Eukaryota</taxon>
        <taxon>Fungi</taxon>
        <taxon>Dikarya</taxon>
        <taxon>Ascomycota</taxon>
        <taxon>Pezizomycotina</taxon>
        <taxon>Pezizomycetes</taxon>
        <taxon>Pezizales</taxon>
        <taxon>Pezizaceae</taxon>
        <taxon>Terfezia</taxon>
    </lineage>
</organism>
<dbReference type="SUPFAM" id="SSF57701">
    <property type="entry name" value="Zn2/Cys6 DNA-binding domain"/>
    <property type="match status" value="1"/>
</dbReference>